<dbReference type="Proteomes" id="UP000559027">
    <property type="component" value="Unassembled WGS sequence"/>
</dbReference>
<comment type="caution">
    <text evidence="2">The sequence shown here is derived from an EMBL/GenBank/DDBJ whole genome shotgun (WGS) entry which is preliminary data.</text>
</comment>
<dbReference type="AlphaFoldDB" id="A0A8H5LLE2"/>
<reference evidence="2 3" key="1">
    <citation type="journal article" date="2020" name="ISME J.">
        <title>Uncovering the hidden diversity of litter-decomposition mechanisms in mushroom-forming fungi.</title>
        <authorList>
            <person name="Floudas D."/>
            <person name="Bentzer J."/>
            <person name="Ahren D."/>
            <person name="Johansson T."/>
            <person name="Persson P."/>
            <person name="Tunlid A."/>
        </authorList>
    </citation>
    <scope>NUCLEOTIDE SEQUENCE [LARGE SCALE GENOMIC DNA]</scope>
    <source>
        <strain evidence="2 3">CBS 146.42</strain>
    </source>
</reference>
<name>A0A8H5LLE2_9AGAR</name>
<proteinExistence type="predicted"/>
<keyword evidence="3" id="KW-1185">Reference proteome</keyword>
<feature type="transmembrane region" description="Helical" evidence="1">
    <location>
        <begin position="156"/>
        <end position="177"/>
    </location>
</feature>
<sequence length="221" mass="23392">MIIRATRSGFLLLQPSSASQTDSLHGCAGSNGSACIYFGARCNTDGKLEDLAASGGGTANKLDPLPLGLLANSAEAFALLLIDEDVFPNIIVIVAVGVALPLLRDSDNEADNAEFGRGLSVLYLTLHAIWEAGYGLSLSGVEENLLLMIHAVASGGRYAAISSLTNIAGMAIAALLYELFMADSRRVVNLESMEHIRLLSNKLDRTGTNAMLFDSSFKRTL</sequence>
<keyword evidence="1" id="KW-1133">Transmembrane helix</keyword>
<feature type="transmembrane region" description="Helical" evidence="1">
    <location>
        <begin position="115"/>
        <end position="136"/>
    </location>
</feature>
<evidence type="ECO:0000313" key="3">
    <source>
        <dbReference type="Proteomes" id="UP000559027"/>
    </source>
</evidence>
<dbReference type="EMBL" id="JAACJO010000002">
    <property type="protein sequence ID" value="KAF5361820.1"/>
    <property type="molecule type" value="Genomic_DNA"/>
</dbReference>
<keyword evidence="1" id="KW-0812">Transmembrane</keyword>
<organism evidence="2 3">
    <name type="scientific">Leucocoprinus leucothites</name>
    <dbReference type="NCBI Taxonomy" id="201217"/>
    <lineage>
        <taxon>Eukaryota</taxon>
        <taxon>Fungi</taxon>
        <taxon>Dikarya</taxon>
        <taxon>Basidiomycota</taxon>
        <taxon>Agaricomycotina</taxon>
        <taxon>Agaricomycetes</taxon>
        <taxon>Agaricomycetidae</taxon>
        <taxon>Agaricales</taxon>
        <taxon>Agaricineae</taxon>
        <taxon>Agaricaceae</taxon>
        <taxon>Leucocoprinus</taxon>
    </lineage>
</organism>
<feature type="transmembrane region" description="Helical" evidence="1">
    <location>
        <begin position="86"/>
        <end position="103"/>
    </location>
</feature>
<accession>A0A8H5LLE2</accession>
<keyword evidence="1" id="KW-0472">Membrane</keyword>
<evidence type="ECO:0000313" key="2">
    <source>
        <dbReference type="EMBL" id="KAF5361820.1"/>
    </source>
</evidence>
<gene>
    <name evidence="2" type="ORF">D9756_002834</name>
</gene>
<protein>
    <submittedName>
        <fullName evidence="2">Uncharacterized protein</fullName>
    </submittedName>
</protein>
<evidence type="ECO:0000256" key="1">
    <source>
        <dbReference type="SAM" id="Phobius"/>
    </source>
</evidence>